<keyword evidence="5" id="KW-1185">Reference proteome</keyword>
<dbReference type="AlphaFoldDB" id="A0A0V1I8B1"/>
<feature type="compositionally biased region" description="Polar residues" evidence="2">
    <location>
        <begin position="286"/>
        <end position="304"/>
    </location>
</feature>
<dbReference type="CDD" id="cd00600">
    <property type="entry name" value="Sm_like"/>
    <property type="match status" value="1"/>
</dbReference>
<dbReference type="InterPro" id="IPR045117">
    <property type="entry name" value="ATXN2-like"/>
</dbReference>
<dbReference type="Pfam" id="PF14438">
    <property type="entry name" value="SM-ATX"/>
    <property type="match status" value="1"/>
</dbReference>
<dbReference type="PANTHER" id="PTHR12854">
    <property type="entry name" value="ATAXIN 2-RELATED"/>
    <property type="match status" value="1"/>
</dbReference>
<evidence type="ECO:0000313" key="4">
    <source>
        <dbReference type="EMBL" id="KRZ18642.1"/>
    </source>
</evidence>
<organism evidence="4 5">
    <name type="scientific">Trichinella zimbabwensis</name>
    <dbReference type="NCBI Taxonomy" id="268475"/>
    <lineage>
        <taxon>Eukaryota</taxon>
        <taxon>Metazoa</taxon>
        <taxon>Ecdysozoa</taxon>
        <taxon>Nematoda</taxon>
        <taxon>Enoplea</taxon>
        <taxon>Dorylaimia</taxon>
        <taxon>Trichinellida</taxon>
        <taxon>Trichinellidae</taxon>
        <taxon>Trichinella</taxon>
    </lineage>
</organism>
<dbReference type="InterPro" id="IPR047575">
    <property type="entry name" value="Sm"/>
</dbReference>
<feature type="compositionally biased region" description="Basic and acidic residues" evidence="2">
    <location>
        <begin position="396"/>
        <end position="417"/>
    </location>
</feature>
<feature type="region of interest" description="Disordered" evidence="2">
    <location>
        <begin position="245"/>
        <end position="322"/>
    </location>
</feature>
<dbReference type="EMBL" id="JYDP01000002">
    <property type="protein sequence ID" value="KRZ18642.1"/>
    <property type="molecule type" value="Genomic_DNA"/>
</dbReference>
<dbReference type="STRING" id="268475.A0A0V1I8B1"/>
<dbReference type="GO" id="GO:0003729">
    <property type="term" value="F:mRNA binding"/>
    <property type="evidence" value="ECO:0007669"/>
    <property type="project" value="TreeGrafter"/>
</dbReference>
<reference evidence="4 5" key="1">
    <citation type="submission" date="2015-01" db="EMBL/GenBank/DDBJ databases">
        <title>Evolution of Trichinella species and genotypes.</title>
        <authorList>
            <person name="Korhonen P.K."/>
            <person name="Edoardo P."/>
            <person name="Giuseppe L.R."/>
            <person name="Gasser R.B."/>
        </authorList>
    </citation>
    <scope>NUCLEOTIDE SEQUENCE [LARGE SCALE GENOMIC DNA]</scope>
    <source>
        <strain evidence="4">ISS1029</strain>
    </source>
</reference>
<feature type="compositionally biased region" description="Polar residues" evidence="2">
    <location>
        <begin position="499"/>
        <end position="534"/>
    </location>
</feature>
<evidence type="ECO:0000313" key="5">
    <source>
        <dbReference type="Proteomes" id="UP000055024"/>
    </source>
</evidence>
<dbReference type="PANTHER" id="PTHR12854:SF7">
    <property type="entry name" value="ATAXIN-2 HOMOLOG"/>
    <property type="match status" value="1"/>
</dbReference>
<comment type="caution">
    <text evidence="4">The sequence shown here is derived from an EMBL/GenBank/DDBJ whole genome shotgun (WGS) entry which is preliminary data.</text>
</comment>
<feature type="region of interest" description="Disordered" evidence="2">
    <location>
        <begin position="766"/>
        <end position="830"/>
    </location>
</feature>
<feature type="region of interest" description="Disordered" evidence="2">
    <location>
        <begin position="494"/>
        <end position="538"/>
    </location>
</feature>
<evidence type="ECO:0000259" key="3">
    <source>
        <dbReference type="PROSITE" id="PS52002"/>
    </source>
</evidence>
<dbReference type="OrthoDB" id="2275718at2759"/>
<gene>
    <name evidence="4" type="primary">Atx2</name>
    <name evidence="4" type="ORF">T11_14247</name>
</gene>
<evidence type="ECO:0000256" key="1">
    <source>
        <dbReference type="ARBA" id="ARBA00007503"/>
    </source>
</evidence>
<name>A0A0V1I8B1_9BILA</name>
<feature type="compositionally biased region" description="Polar residues" evidence="2">
    <location>
        <begin position="245"/>
        <end position="256"/>
    </location>
</feature>
<evidence type="ECO:0000256" key="2">
    <source>
        <dbReference type="SAM" id="MobiDB-lite"/>
    </source>
</evidence>
<feature type="compositionally biased region" description="Low complexity" evidence="2">
    <location>
        <begin position="424"/>
        <end position="462"/>
    </location>
</feature>
<dbReference type="PROSITE" id="PS52002">
    <property type="entry name" value="SM"/>
    <property type="match status" value="1"/>
</dbReference>
<dbReference type="GO" id="GO:0010494">
    <property type="term" value="C:cytoplasmic stress granule"/>
    <property type="evidence" value="ECO:0007669"/>
    <property type="project" value="TreeGrafter"/>
</dbReference>
<dbReference type="Proteomes" id="UP000055024">
    <property type="component" value="Unassembled WGS sequence"/>
</dbReference>
<protein>
    <submittedName>
        <fullName evidence="4">Ataxin-2-like protein</fullName>
    </submittedName>
</protein>
<accession>A0A0V1I8B1</accession>
<feature type="region of interest" description="Disordered" evidence="2">
    <location>
        <begin position="362"/>
        <end position="467"/>
    </location>
</feature>
<sequence>MPAETKVSFQKDLLPNGNASRRPKVAMGIYDNNRFMHAVMSIVGCNVNVFMKNGQILQGIFTSISPELDIALELVHSVSSDAEDELPVKGEVISNMVLKAYNIVSVTTMADMNAVCISSFATDGEIAKQNGDVTEKRLEQWESETLEEDHELEVNKYEVGWSAEDMFKRNEEQFGLASDFVDDLTQYNNVDVPANKESPEYLAKLAEAERLALLIEKNPTSKRALELENNDEERDIVDRQATYTSSALSASNSTQPSGNARAFSSNRRRGNNNGVSIDRRGGPHRGQSSASYNAAGLNTHQQRGNYRMHRDTDTGAPQSTGYGMVFSAKGNQAGGIGLKQQSLPMTTSVAISATDIDRRAQNYRRQDVRGGNSDGLQSVGSGNARRSANPPHGKGAYKERDRLPDLKRFGQEFHLSDNRGGMVRSSQQQQTRQESHAPASVSQPASSPTIQQSCLQQRPQQQLVSKPGNFYHSRLVLKRSSHVYKENTEQGIVIDRSVPKSSTSPVKTEATSTTDSGPNDNGKSADVDSSSSPAFESKLNPDAEEFRPQQFHQQTILLQPQQIARPVNFAGNGYYQMPTIVNAPPAAALAAPGVVQPLYQQQQQQQQQQPVAPQPTGFSVQYFHGNPPLYNIHTSQAPVAILQSSANLRQNINGATAQHTASAPHVLAGPVANQAAAQQLQQGSYVLQYGAPVPANGGQGPSANPALFLGQTRVLHPSYMMSQSNAAGEQHMYGMERTMPQLVSFAPQIPSGQTPAAGVAQNLPPAQGIQQSSHMPSTYNNGTTSEQPQNQLPVSCSTVQQQQQQQQQPPQQVVASQSTQLYQQPTAGNPAYSIPNAPQYFHPQMVFFHNGAGYVTAPSGSQLQMFAGTGQGVAATAAAAVNPSNPSQLIPYNATSNGNVYNPSQGPYVPTESPTFLQFAPTGTQITPNAYHTALIRSASVPAYAQQQTAPLQAPVIPSAQVSANGNNP</sequence>
<comment type="similarity">
    <text evidence="1">Belongs to the ataxin-2 family.</text>
</comment>
<dbReference type="InterPro" id="IPR009604">
    <property type="entry name" value="LsmAD_domain"/>
</dbReference>
<proteinExistence type="inferred from homology"/>
<dbReference type="InterPro" id="IPR025852">
    <property type="entry name" value="SM_dom_ATX"/>
</dbReference>
<feature type="compositionally biased region" description="Polar residues" evidence="2">
    <location>
        <begin position="768"/>
        <end position="792"/>
    </location>
</feature>
<feature type="compositionally biased region" description="Low complexity" evidence="2">
    <location>
        <begin position="793"/>
        <end position="820"/>
    </location>
</feature>
<dbReference type="GO" id="GO:0034063">
    <property type="term" value="P:stress granule assembly"/>
    <property type="evidence" value="ECO:0007669"/>
    <property type="project" value="TreeGrafter"/>
</dbReference>
<dbReference type="SMART" id="SM01272">
    <property type="entry name" value="LsmAD"/>
    <property type="match status" value="1"/>
</dbReference>
<feature type="domain" description="Sm" evidence="3">
    <location>
        <begin position="34"/>
        <end position="112"/>
    </location>
</feature>
<feature type="compositionally biased region" description="Polar residues" evidence="2">
    <location>
        <begin position="374"/>
        <end position="386"/>
    </location>
</feature>